<dbReference type="PANTHER" id="PTHR12818:SF0">
    <property type="entry name" value="TRNA (ADENINE(37)-N6)-METHYLTRANSFERASE"/>
    <property type="match status" value="1"/>
</dbReference>
<accession>A0A327JKM8</accession>
<proteinExistence type="inferred from homology"/>
<protein>
    <submittedName>
        <fullName evidence="4">tRNA (N6-threonylcarbamoyladenosine(37)-N6)-methyltransferase TrmO</fullName>
    </submittedName>
</protein>
<dbReference type="Gene3D" id="2.40.30.70">
    <property type="entry name" value="YaeB-like"/>
    <property type="match status" value="1"/>
</dbReference>
<evidence type="ECO:0000313" key="4">
    <source>
        <dbReference type="EMBL" id="RAI26847.1"/>
    </source>
</evidence>
<evidence type="ECO:0000313" key="5">
    <source>
        <dbReference type="Proteomes" id="UP000249299"/>
    </source>
</evidence>
<dbReference type="OrthoDB" id="9804309at2"/>
<comment type="similarity">
    <text evidence="2">Belongs to the tRNA methyltransferase O family.</text>
</comment>
<organism evidence="4 5">
    <name type="scientific">Rhodobium orientis</name>
    <dbReference type="NCBI Taxonomy" id="34017"/>
    <lineage>
        <taxon>Bacteria</taxon>
        <taxon>Pseudomonadati</taxon>
        <taxon>Pseudomonadota</taxon>
        <taxon>Alphaproteobacteria</taxon>
        <taxon>Hyphomicrobiales</taxon>
        <taxon>Rhodobiaceae</taxon>
        <taxon>Rhodobium</taxon>
    </lineage>
</organism>
<sequence length="155" mass="17260">MKLDLDPIGTVRGGRDVPEDDDWGKSLCRLELDAERFSEDALYGLADFSHAEVVFVFDRVPDEKIVAGARHPRGRKDWPLVGIFAQRGKNRPNRIGVSVCEIVAVSGTTVEVRGLDAIDGSPILDIKPVMKGFLPRGDVREPDWAAEIMKNYWKA</sequence>
<dbReference type="RefSeq" id="WP_111434695.1">
    <property type="nucleotide sequence ID" value="NZ_JACIGG010000001.1"/>
</dbReference>
<evidence type="ECO:0000256" key="1">
    <source>
        <dbReference type="ARBA" id="ARBA00022691"/>
    </source>
</evidence>
<dbReference type="PROSITE" id="PS51668">
    <property type="entry name" value="TSAA_2"/>
    <property type="match status" value="1"/>
</dbReference>
<dbReference type="CDD" id="cd09281">
    <property type="entry name" value="UPF0066"/>
    <property type="match status" value="1"/>
</dbReference>
<dbReference type="AlphaFoldDB" id="A0A327JKM8"/>
<dbReference type="EMBL" id="NPEV01000025">
    <property type="protein sequence ID" value="RAI26847.1"/>
    <property type="molecule type" value="Genomic_DNA"/>
</dbReference>
<evidence type="ECO:0000259" key="3">
    <source>
        <dbReference type="PROSITE" id="PS51668"/>
    </source>
</evidence>
<keyword evidence="4" id="KW-0808">Transferase</keyword>
<dbReference type="SUPFAM" id="SSF118196">
    <property type="entry name" value="YaeB-like"/>
    <property type="match status" value="1"/>
</dbReference>
<dbReference type="Pfam" id="PF01980">
    <property type="entry name" value="TrmO_N"/>
    <property type="match status" value="1"/>
</dbReference>
<dbReference type="GO" id="GO:0032259">
    <property type="term" value="P:methylation"/>
    <property type="evidence" value="ECO:0007669"/>
    <property type="project" value="UniProtKB-KW"/>
</dbReference>
<gene>
    <name evidence="4" type="ORF">CH339_12470</name>
</gene>
<keyword evidence="4" id="KW-0489">Methyltransferase</keyword>
<dbReference type="InterPro" id="IPR040372">
    <property type="entry name" value="YaeB-like"/>
</dbReference>
<evidence type="ECO:0000256" key="2">
    <source>
        <dbReference type="ARBA" id="ARBA00033753"/>
    </source>
</evidence>
<feature type="domain" description="TsaA-like" evidence="3">
    <location>
        <begin position="5"/>
        <end position="138"/>
    </location>
</feature>
<reference evidence="4 5" key="1">
    <citation type="submission" date="2017-07" db="EMBL/GenBank/DDBJ databases">
        <title>Draft Genome Sequences of Select Purple Nonsulfur Bacteria.</title>
        <authorList>
            <person name="Lasarre B."/>
            <person name="Mckinlay J.B."/>
        </authorList>
    </citation>
    <scope>NUCLEOTIDE SEQUENCE [LARGE SCALE GENOMIC DNA]</scope>
    <source>
        <strain evidence="4 5">DSM 11290</strain>
    </source>
</reference>
<dbReference type="PANTHER" id="PTHR12818">
    <property type="entry name" value="TRNA (ADENINE(37)-N6)-METHYLTRANSFERASE"/>
    <property type="match status" value="1"/>
</dbReference>
<dbReference type="InterPro" id="IPR036413">
    <property type="entry name" value="YaeB-like_sf"/>
</dbReference>
<dbReference type="Proteomes" id="UP000249299">
    <property type="component" value="Unassembled WGS sequence"/>
</dbReference>
<keyword evidence="1" id="KW-0949">S-adenosyl-L-methionine</keyword>
<comment type="caution">
    <text evidence="4">The sequence shown here is derived from an EMBL/GenBank/DDBJ whole genome shotgun (WGS) entry which is preliminary data.</text>
</comment>
<keyword evidence="5" id="KW-1185">Reference proteome</keyword>
<dbReference type="InterPro" id="IPR023370">
    <property type="entry name" value="TrmO-like_N"/>
</dbReference>
<dbReference type="GO" id="GO:0008168">
    <property type="term" value="F:methyltransferase activity"/>
    <property type="evidence" value="ECO:0007669"/>
    <property type="project" value="UniProtKB-KW"/>
</dbReference>
<dbReference type="InterPro" id="IPR036414">
    <property type="entry name" value="YaeB_N_sf"/>
</dbReference>
<name>A0A327JKM8_9HYPH</name>